<dbReference type="GO" id="GO:0008237">
    <property type="term" value="F:metallopeptidase activity"/>
    <property type="evidence" value="ECO:0007669"/>
    <property type="project" value="UniProtKB-KW"/>
</dbReference>
<evidence type="ECO:0000256" key="4">
    <source>
        <dbReference type="ARBA" id="ARBA00023180"/>
    </source>
</evidence>
<evidence type="ECO:0000256" key="2">
    <source>
        <dbReference type="ARBA" id="ARBA00022729"/>
    </source>
</evidence>
<reference evidence="11 12" key="1">
    <citation type="journal article" date="2023" name="Insect Mol. Biol.">
        <title>Genome sequencing provides insights into the evolution of gene families encoding plant cell wall-degrading enzymes in longhorned beetles.</title>
        <authorList>
            <person name="Shin N.R."/>
            <person name="Okamura Y."/>
            <person name="Kirsch R."/>
            <person name="Pauchet Y."/>
        </authorList>
    </citation>
    <scope>NUCLEOTIDE SEQUENCE [LARGE SCALE GENOMIC DNA]</scope>
    <source>
        <strain evidence="11">EAD_L_NR</strain>
    </source>
</reference>
<evidence type="ECO:0000256" key="5">
    <source>
        <dbReference type="PIRSR" id="PIRSR601548-3"/>
    </source>
</evidence>
<keyword evidence="7" id="KW-0482">Metalloprotease</keyword>
<feature type="transmembrane region" description="Helical" evidence="9">
    <location>
        <begin position="723"/>
        <end position="745"/>
    </location>
</feature>
<feature type="binding site" evidence="6">
    <location>
        <position position="463"/>
    </location>
    <ligand>
        <name>Zn(2+)</name>
        <dbReference type="ChEBI" id="CHEBI:29105"/>
        <label>2</label>
        <note>catalytic</note>
    </ligand>
</feature>
<dbReference type="GO" id="GO:0006508">
    <property type="term" value="P:proteolysis"/>
    <property type="evidence" value="ECO:0007669"/>
    <property type="project" value="UniProtKB-KW"/>
</dbReference>
<name>A0AAV8VJ72_9CUCU</name>
<dbReference type="EMBL" id="JANEYG010000078">
    <property type="protein sequence ID" value="KAJ8914194.1"/>
    <property type="molecule type" value="Genomic_DNA"/>
</dbReference>
<feature type="chain" id="PRO_5043406767" description="Angiotensin-converting enzyme" evidence="10">
    <location>
        <begin position="27"/>
        <end position="762"/>
    </location>
</feature>
<protein>
    <recommendedName>
        <fullName evidence="7">Angiotensin-converting enzyme</fullName>
        <ecNumber evidence="7">3.4.-.-</ecNumber>
    </recommendedName>
</protein>
<evidence type="ECO:0000256" key="9">
    <source>
        <dbReference type="SAM" id="Phobius"/>
    </source>
</evidence>
<keyword evidence="3" id="KW-1015">Disulfide bond</keyword>
<keyword evidence="9" id="KW-1133">Transmembrane helix</keyword>
<evidence type="ECO:0000313" key="12">
    <source>
        <dbReference type="Proteomes" id="UP001159042"/>
    </source>
</evidence>
<comment type="similarity">
    <text evidence="1 7">Belongs to the peptidase M2 family.</text>
</comment>
<dbReference type="GO" id="GO:0008241">
    <property type="term" value="F:peptidyl-dipeptidase activity"/>
    <property type="evidence" value="ECO:0007669"/>
    <property type="project" value="InterPro"/>
</dbReference>
<proteinExistence type="inferred from homology"/>
<keyword evidence="4 7" id="KW-0325">Glycoprotein</keyword>
<evidence type="ECO:0000256" key="6">
    <source>
        <dbReference type="PIRSR" id="PIRSR601548-8"/>
    </source>
</evidence>
<evidence type="ECO:0000256" key="3">
    <source>
        <dbReference type="ARBA" id="ARBA00023157"/>
    </source>
</evidence>
<evidence type="ECO:0000256" key="1">
    <source>
        <dbReference type="ARBA" id="ARBA00008139"/>
    </source>
</evidence>
<gene>
    <name evidence="11" type="ORF">NQ315_015967</name>
</gene>
<keyword evidence="12" id="KW-1185">Reference proteome</keyword>
<dbReference type="Pfam" id="PF01401">
    <property type="entry name" value="Peptidase_M2"/>
    <property type="match status" value="3"/>
</dbReference>
<dbReference type="AlphaFoldDB" id="A0AAV8VJ72"/>
<dbReference type="Proteomes" id="UP001159042">
    <property type="component" value="Unassembled WGS sequence"/>
</dbReference>
<evidence type="ECO:0000256" key="7">
    <source>
        <dbReference type="RuleBase" id="RU361144"/>
    </source>
</evidence>
<organism evidence="11 12">
    <name type="scientific">Exocentrus adspersus</name>
    <dbReference type="NCBI Taxonomy" id="1586481"/>
    <lineage>
        <taxon>Eukaryota</taxon>
        <taxon>Metazoa</taxon>
        <taxon>Ecdysozoa</taxon>
        <taxon>Arthropoda</taxon>
        <taxon>Hexapoda</taxon>
        <taxon>Insecta</taxon>
        <taxon>Pterygota</taxon>
        <taxon>Neoptera</taxon>
        <taxon>Endopterygota</taxon>
        <taxon>Coleoptera</taxon>
        <taxon>Polyphaga</taxon>
        <taxon>Cucujiformia</taxon>
        <taxon>Chrysomeloidea</taxon>
        <taxon>Cerambycidae</taxon>
        <taxon>Lamiinae</taxon>
        <taxon>Acanthocinini</taxon>
        <taxon>Exocentrus</taxon>
    </lineage>
</organism>
<dbReference type="GO" id="GO:0004180">
    <property type="term" value="F:carboxypeptidase activity"/>
    <property type="evidence" value="ECO:0007669"/>
    <property type="project" value="UniProtKB-KW"/>
</dbReference>
<evidence type="ECO:0000313" key="11">
    <source>
        <dbReference type="EMBL" id="KAJ8914194.1"/>
    </source>
</evidence>
<evidence type="ECO:0000256" key="10">
    <source>
        <dbReference type="SAM" id="SignalP"/>
    </source>
</evidence>
<dbReference type="PANTHER" id="PTHR10514:SF44">
    <property type="entry name" value="ANGIOTENSIN-CONVERTING ENZYME-RELATED"/>
    <property type="match status" value="1"/>
</dbReference>
<dbReference type="PRINTS" id="PR00791">
    <property type="entry name" value="PEPDIPTASEA"/>
</dbReference>
<dbReference type="GO" id="GO:0046872">
    <property type="term" value="F:metal ion binding"/>
    <property type="evidence" value="ECO:0007669"/>
    <property type="project" value="UniProtKB-KW"/>
</dbReference>
<sequence>MIMVPYIEVWCFLLVVCNCFVSGSFSSEKLLAELQLADLDLADACDALSNGLKSGILKGDFKEKIEADNDYGTLLRAWSENFKTYEDIPTDVQKNYTYFIKPGDGLLPEKDWNTLASYHNSNEEVISVAKVPCANNSEGCLFTKTEYQSIMKTSKDVDFLKATWISWQHVFGTNAEKYISVLELVKKAATLNVIQDLVVLSQIAREILLRVGPNNNVVNPEFVVKQQIANLFPLVALMTFENEDVVSYWEYLNDFSGAYSQAKEFWEEIKPLYFKLHGFVRTRLNNYYKINETAEIPVYLLDRYLEVLFIILISLKTHNFFPIEATLYILPLPIYHNGNNFGNDWSHIANVILPHPQLHYDVETFLKYKNLPDIYKLAQNLTQSVSLGGLGDRFWSNSKFNMSYCRPYIFSYCSEDYSEVYDCNIPSWTTYLNAHETAFKIALRNQDYLSLMRLNLRYSGVDEAIATLGPLLAIESIHYHGVKTVGDVKDESIKMTKLLLTALKFLPQLAYYLAADEWRLSELDHPSENVATSWWKLRGEYQGVKGATGAERDFVREGYITSNKPYISKFFGIILAFQFVQYYRSQMADPDGNIAFEFGNDPNFLSMVRDRSTTDWPYLVTLNYGFDISASHLLEYFKPLEQYLVEAPLEQVPVITTTTTTTTTTKSTTTTTTPVSITKSKDVARERISLNISQSATGVQSDQPKVNNTISSPNGGETDKSNVSMYVGVGLLVLVCCTLVGVFSYRHLRRRRRRTNNRRFES</sequence>
<keyword evidence="5 7" id="KW-0862">Zinc</keyword>
<dbReference type="InterPro" id="IPR001548">
    <property type="entry name" value="Peptidase_M2"/>
</dbReference>
<feature type="binding site" evidence="5">
    <location>
        <position position="463"/>
    </location>
    <ligand>
        <name>Zn(2+)</name>
        <dbReference type="ChEBI" id="CHEBI:29105"/>
        <label>1</label>
        <note>catalytic</note>
    </ligand>
</feature>
<dbReference type="GO" id="GO:0005615">
    <property type="term" value="C:extracellular space"/>
    <property type="evidence" value="ECO:0007669"/>
    <property type="project" value="TreeGrafter"/>
</dbReference>
<feature type="compositionally biased region" description="Polar residues" evidence="8">
    <location>
        <begin position="694"/>
        <end position="715"/>
    </location>
</feature>
<keyword evidence="5 7" id="KW-0479">Metal-binding</keyword>
<evidence type="ECO:0000256" key="8">
    <source>
        <dbReference type="SAM" id="MobiDB-lite"/>
    </source>
</evidence>
<keyword evidence="7" id="KW-0121">Carboxypeptidase</keyword>
<dbReference type="PANTHER" id="PTHR10514">
    <property type="entry name" value="ANGIOTENSIN-CONVERTING ENZYME"/>
    <property type="match status" value="1"/>
</dbReference>
<accession>A0AAV8VJ72</accession>
<dbReference type="GO" id="GO:0005886">
    <property type="term" value="C:plasma membrane"/>
    <property type="evidence" value="ECO:0007669"/>
    <property type="project" value="TreeGrafter"/>
</dbReference>
<keyword evidence="9" id="KW-0472">Membrane</keyword>
<feature type="signal peptide" evidence="10">
    <location>
        <begin position="1"/>
        <end position="26"/>
    </location>
</feature>
<keyword evidence="9" id="KW-0812">Transmembrane</keyword>
<feature type="region of interest" description="Disordered" evidence="8">
    <location>
        <begin position="694"/>
        <end position="719"/>
    </location>
</feature>
<keyword evidence="7" id="KW-0645">Protease</keyword>
<keyword evidence="7" id="KW-0378">Hydrolase</keyword>
<keyword evidence="2 10" id="KW-0732">Signal</keyword>
<comment type="caution">
    <text evidence="11">The sequence shown here is derived from an EMBL/GenBank/DDBJ whole genome shotgun (WGS) entry which is preliminary data.</text>
</comment>
<dbReference type="SUPFAM" id="SSF55486">
    <property type="entry name" value="Metalloproteases ('zincins'), catalytic domain"/>
    <property type="match status" value="3"/>
</dbReference>
<dbReference type="EC" id="3.4.-.-" evidence="7"/>